<protein>
    <submittedName>
        <fullName evidence="1">Uncharacterized protein</fullName>
    </submittedName>
</protein>
<gene>
    <name evidence="1" type="ORF">HYALB_00010750</name>
</gene>
<name>A0A9N9Q4B1_9HELO</name>
<dbReference type="EMBL" id="CAJVRM010000112">
    <property type="protein sequence ID" value="CAG8974654.1"/>
    <property type="molecule type" value="Genomic_DNA"/>
</dbReference>
<proteinExistence type="predicted"/>
<evidence type="ECO:0000313" key="1">
    <source>
        <dbReference type="EMBL" id="CAG8974654.1"/>
    </source>
</evidence>
<evidence type="ECO:0000313" key="2">
    <source>
        <dbReference type="Proteomes" id="UP000701801"/>
    </source>
</evidence>
<comment type="caution">
    <text evidence="1">The sequence shown here is derived from an EMBL/GenBank/DDBJ whole genome shotgun (WGS) entry which is preliminary data.</text>
</comment>
<organism evidence="1 2">
    <name type="scientific">Hymenoscyphus albidus</name>
    <dbReference type="NCBI Taxonomy" id="595503"/>
    <lineage>
        <taxon>Eukaryota</taxon>
        <taxon>Fungi</taxon>
        <taxon>Dikarya</taxon>
        <taxon>Ascomycota</taxon>
        <taxon>Pezizomycotina</taxon>
        <taxon>Leotiomycetes</taxon>
        <taxon>Helotiales</taxon>
        <taxon>Helotiaceae</taxon>
        <taxon>Hymenoscyphus</taxon>
    </lineage>
</organism>
<reference evidence="1" key="1">
    <citation type="submission" date="2021-07" db="EMBL/GenBank/DDBJ databases">
        <authorList>
            <person name="Durling M."/>
        </authorList>
    </citation>
    <scope>NUCLEOTIDE SEQUENCE</scope>
</reference>
<dbReference type="Proteomes" id="UP000701801">
    <property type="component" value="Unassembled WGS sequence"/>
</dbReference>
<keyword evidence="2" id="KW-1185">Reference proteome</keyword>
<sequence length="144" mass="16384">MVEIRELHADAMQCSAAAIQHRTGYSRYRSRRKVADRDSALRGGDDDDNNTMVGASAREWWSSALYYLHFFLHCTATRETRVRTTRPFQNGTHLLRPAASAGARSKMDHPDCWLSSFNSHHPSFMITTHHLAMSSDADTTRQKC</sequence>
<dbReference type="AlphaFoldDB" id="A0A9N9Q4B1"/>
<accession>A0A9N9Q4B1</accession>